<organism evidence="4 5">
    <name type="scientific">Salinarimonas ramus</name>
    <dbReference type="NCBI Taxonomy" id="690164"/>
    <lineage>
        <taxon>Bacteria</taxon>
        <taxon>Pseudomonadati</taxon>
        <taxon>Pseudomonadota</taxon>
        <taxon>Alphaproteobacteria</taxon>
        <taxon>Hyphomicrobiales</taxon>
        <taxon>Salinarimonadaceae</taxon>
        <taxon>Salinarimonas</taxon>
    </lineage>
</organism>
<evidence type="ECO:0000313" key="5">
    <source>
        <dbReference type="Proteomes" id="UP000600449"/>
    </source>
</evidence>
<feature type="region of interest" description="Disordered" evidence="1">
    <location>
        <begin position="149"/>
        <end position="216"/>
    </location>
</feature>
<dbReference type="CDD" id="cd01948">
    <property type="entry name" value="EAL"/>
    <property type="match status" value="1"/>
</dbReference>
<evidence type="ECO:0000256" key="1">
    <source>
        <dbReference type="SAM" id="MobiDB-lite"/>
    </source>
</evidence>
<keyword evidence="2" id="KW-0812">Transmembrane</keyword>
<keyword evidence="2" id="KW-1133">Transmembrane helix</keyword>
<dbReference type="RefSeq" id="WP_188913318.1">
    <property type="nucleotide sequence ID" value="NZ_BMMF01000006.1"/>
</dbReference>
<evidence type="ECO:0000256" key="2">
    <source>
        <dbReference type="SAM" id="Phobius"/>
    </source>
</evidence>
<dbReference type="PANTHER" id="PTHR33121:SF79">
    <property type="entry name" value="CYCLIC DI-GMP PHOSPHODIESTERASE PDED-RELATED"/>
    <property type="match status" value="1"/>
</dbReference>
<protein>
    <submittedName>
        <fullName evidence="4">Diguanylate phosphodiesterase</fullName>
    </submittedName>
</protein>
<feature type="transmembrane region" description="Helical" evidence="2">
    <location>
        <begin position="48"/>
        <end position="66"/>
    </location>
</feature>
<evidence type="ECO:0000313" key="4">
    <source>
        <dbReference type="EMBL" id="GGK36731.1"/>
    </source>
</evidence>
<dbReference type="GO" id="GO:0071111">
    <property type="term" value="F:cyclic-guanylate-specific phosphodiesterase activity"/>
    <property type="evidence" value="ECO:0007669"/>
    <property type="project" value="InterPro"/>
</dbReference>
<dbReference type="SUPFAM" id="SSF141868">
    <property type="entry name" value="EAL domain-like"/>
    <property type="match status" value="1"/>
</dbReference>
<feature type="domain" description="EAL" evidence="3">
    <location>
        <begin position="242"/>
        <end position="497"/>
    </location>
</feature>
<name>A0A917V4T2_9HYPH</name>
<feature type="compositionally biased region" description="Pro residues" evidence="1">
    <location>
        <begin position="165"/>
        <end position="184"/>
    </location>
</feature>
<keyword evidence="2" id="KW-0472">Membrane</keyword>
<feature type="region of interest" description="Disordered" evidence="1">
    <location>
        <begin position="486"/>
        <end position="556"/>
    </location>
</feature>
<dbReference type="PROSITE" id="PS50883">
    <property type="entry name" value="EAL"/>
    <property type="match status" value="1"/>
</dbReference>
<comment type="caution">
    <text evidence="4">The sequence shown here is derived from an EMBL/GenBank/DDBJ whole genome shotgun (WGS) entry which is preliminary data.</text>
</comment>
<gene>
    <name evidence="4" type="ORF">GCM10011322_24670</name>
</gene>
<dbReference type="PANTHER" id="PTHR33121">
    <property type="entry name" value="CYCLIC DI-GMP PHOSPHODIESTERASE PDEF"/>
    <property type="match status" value="1"/>
</dbReference>
<dbReference type="Proteomes" id="UP000600449">
    <property type="component" value="Unassembled WGS sequence"/>
</dbReference>
<feature type="compositionally biased region" description="Basic residues" evidence="1">
    <location>
        <begin position="547"/>
        <end position="556"/>
    </location>
</feature>
<dbReference type="InterPro" id="IPR001633">
    <property type="entry name" value="EAL_dom"/>
</dbReference>
<proteinExistence type="predicted"/>
<reference evidence="4 5" key="1">
    <citation type="journal article" date="2014" name="Int. J. Syst. Evol. Microbiol.">
        <title>Complete genome sequence of Corynebacterium casei LMG S-19264T (=DSM 44701T), isolated from a smear-ripened cheese.</title>
        <authorList>
            <consortium name="US DOE Joint Genome Institute (JGI-PGF)"/>
            <person name="Walter F."/>
            <person name="Albersmeier A."/>
            <person name="Kalinowski J."/>
            <person name="Ruckert C."/>
        </authorList>
    </citation>
    <scope>NUCLEOTIDE SEQUENCE [LARGE SCALE GENOMIC DNA]</scope>
    <source>
        <strain evidence="4 5">CGMCC 1.9161</strain>
    </source>
</reference>
<evidence type="ECO:0000259" key="3">
    <source>
        <dbReference type="PROSITE" id="PS50883"/>
    </source>
</evidence>
<dbReference type="EMBL" id="BMMF01000006">
    <property type="protein sequence ID" value="GGK36731.1"/>
    <property type="molecule type" value="Genomic_DNA"/>
</dbReference>
<sequence>MERRRPRANERRRAPGAALAAGIAALGAALLALAGAIAAGAGVALAMALTLAAAGLALAGGALVLARRARTTAEKASSDLDFLARRLLRVESRLAEAERRKGGDEDVRGAVAEVSGEIALISGLLRDIAGTVAGHDRTLTEIIEAQAALAQDESPEPERYEPLRGAPPPPPAPEPAAWAPPPRFAPVLEPEPEFDPLPEPDHLPEPEPAPAPRVFTPQPLHRAAHEPLFEEEVAPPAPEPALDRYAQAVLRALREDRMEIHLQPVVSLPQRKTRFYEALARLRLDDDSLVMPDAFLPAITRAGLTAELDGKVAARAAAIARHLVNRGSDAFVTLDLAQESLVAPGFLRALGRILEAYPDVAGRLAFEIAQRSWRMLDAEASGALDALRSKGALFVLDRASDLRVDALGLADRGVRYVKLPSALILGHAERPAPGLDVAVSDLSAVLSRAGIKLVAEAVEREEDVPDLIDLDVPLAQGLVFGGPRAVRSDLIGGPPPGRGGEPAGTRPRTQDGGAPTARAVPPRAPAPAPGISARYADDPPPQEPKRPYRATLRRAG</sequence>
<dbReference type="InterPro" id="IPR035919">
    <property type="entry name" value="EAL_sf"/>
</dbReference>
<dbReference type="Gene3D" id="3.20.20.450">
    <property type="entry name" value="EAL domain"/>
    <property type="match status" value="1"/>
</dbReference>
<dbReference type="AlphaFoldDB" id="A0A917V4T2"/>
<keyword evidence="5" id="KW-1185">Reference proteome</keyword>
<dbReference type="SMART" id="SM00052">
    <property type="entry name" value="EAL"/>
    <property type="match status" value="1"/>
</dbReference>
<dbReference type="Pfam" id="PF00563">
    <property type="entry name" value="EAL"/>
    <property type="match status" value="1"/>
</dbReference>
<dbReference type="InterPro" id="IPR050706">
    <property type="entry name" value="Cyclic-di-GMP_PDE-like"/>
</dbReference>
<accession>A0A917V4T2</accession>